<dbReference type="GO" id="GO:0016020">
    <property type="term" value="C:membrane"/>
    <property type="evidence" value="ECO:0007669"/>
    <property type="project" value="UniProtKB-SubCell"/>
</dbReference>
<protein>
    <recommendedName>
        <fullName evidence="7">Rhodopsin domain-containing protein</fullName>
    </recommendedName>
</protein>
<dbReference type="InterPro" id="IPR052337">
    <property type="entry name" value="SAT4-like"/>
</dbReference>
<evidence type="ECO:0000256" key="5">
    <source>
        <dbReference type="ARBA" id="ARBA00038359"/>
    </source>
</evidence>
<evidence type="ECO:0000256" key="4">
    <source>
        <dbReference type="ARBA" id="ARBA00023136"/>
    </source>
</evidence>
<feature type="transmembrane region" description="Helical" evidence="6">
    <location>
        <begin position="206"/>
        <end position="224"/>
    </location>
</feature>
<evidence type="ECO:0000313" key="8">
    <source>
        <dbReference type="EMBL" id="KAF2246840.1"/>
    </source>
</evidence>
<evidence type="ECO:0000256" key="3">
    <source>
        <dbReference type="ARBA" id="ARBA00022989"/>
    </source>
</evidence>
<sequence>MFKATNHHQLAVVIVPVIMVVLATLCVALRFRARRLQKAQFAFDDWLCFVALLLTWVFQGINMAAVFAGGVGLPIATVMAIDPNAITTFLKILFVNFSLWIVVVSVVQLSIMFFYIRIFGIVDTFRWACYVLVALITGLGIAGFFGQIFFCVPVSKQWNPTEQGHCIALKPWCSSISLMHVILDFGIVILPMPLIWKLKVSTRSKVILSVLLCLGLIASIISLIKIGCVIDLTGIPPQDVTDYSWFGILLQTLELPIGIICCCVPSLKPVMVELAPKLNSMANRLLSYARSSRSTINKSYGSRSGGNSGNESVTGFARLDDSSSQVGERGLGNKTVAHAEEVELANREPDSGNGNDGIAVITSYTVSRN</sequence>
<dbReference type="GeneID" id="54586960"/>
<gene>
    <name evidence="8" type="ORF">BU26DRAFT_567180</name>
</gene>
<dbReference type="PANTHER" id="PTHR33048:SF47">
    <property type="entry name" value="INTEGRAL MEMBRANE PROTEIN-RELATED"/>
    <property type="match status" value="1"/>
</dbReference>
<proteinExistence type="inferred from homology"/>
<dbReference type="RefSeq" id="XP_033681844.1">
    <property type="nucleotide sequence ID" value="XM_033833630.1"/>
</dbReference>
<evidence type="ECO:0000259" key="7">
    <source>
        <dbReference type="Pfam" id="PF20684"/>
    </source>
</evidence>
<reference evidence="8" key="1">
    <citation type="journal article" date="2020" name="Stud. Mycol.">
        <title>101 Dothideomycetes genomes: a test case for predicting lifestyles and emergence of pathogens.</title>
        <authorList>
            <person name="Haridas S."/>
            <person name="Albert R."/>
            <person name="Binder M."/>
            <person name="Bloem J."/>
            <person name="Labutti K."/>
            <person name="Salamov A."/>
            <person name="Andreopoulos B."/>
            <person name="Baker S."/>
            <person name="Barry K."/>
            <person name="Bills G."/>
            <person name="Bluhm B."/>
            <person name="Cannon C."/>
            <person name="Castanera R."/>
            <person name="Culley D."/>
            <person name="Daum C."/>
            <person name="Ezra D."/>
            <person name="Gonzalez J."/>
            <person name="Henrissat B."/>
            <person name="Kuo A."/>
            <person name="Liang C."/>
            <person name="Lipzen A."/>
            <person name="Lutzoni F."/>
            <person name="Magnuson J."/>
            <person name="Mondo S."/>
            <person name="Nolan M."/>
            <person name="Ohm R."/>
            <person name="Pangilinan J."/>
            <person name="Park H.-J."/>
            <person name="Ramirez L."/>
            <person name="Alfaro M."/>
            <person name="Sun H."/>
            <person name="Tritt A."/>
            <person name="Yoshinaga Y."/>
            <person name="Zwiers L.-H."/>
            <person name="Turgeon B."/>
            <person name="Goodwin S."/>
            <person name="Spatafora J."/>
            <person name="Crous P."/>
            <person name="Grigoriev I."/>
        </authorList>
    </citation>
    <scope>NUCLEOTIDE SEQUENCE</scope>
    <source>
        <strain evidence="8">CBS 122368</strain>
    </source>
</reference>
<dbReference type="PANTHER" id="PTHR33048">
    <property type="entry name" value="PTH11-LIKE INTEGRAL MEMBRANE PROTEIN (AFU_ORTHOLOGUE AFUA_5G11245)"/>
    <property type="match status" value="1"/>
</dbReference>
<comment type="subcellular location">
    <subcellularLocation>
        <location evidence="1">Membrane</location>
        <topology evidence="1">Multi-pass membrane protein</topology>
    </subcellularLocation>
</comment>
<dbReference type="OrthoDB" id="10017208at2759"/>
<feature type="transmembrane region" description="Helical" evidence="6">
    <location>
        <begin position="175"/>
        <end position="194"/>
    </location>
</feature>
<evidence type="ECO:0000256" key="1">
    <source>
        <dbReference type="ARBA" id="ARBA00004141"/>
    </source>
</evidence>
<feature type="domain" description="Rhodopsin" evidence="7">
    <location>
        <begin position="29"/>
        <end position="271"/>
    </location>
</feature>
<comment type="similarity">
    <text evidence="5">Belongs to the SAT4 family.</text>
</comment>
<feature type="transmembrane region" description="Helical" evidence="6">
    <location>
        <begin position="127"/>
        <end position="155"/>
    </location>
</feature>
<organism evidence="8 9">
    <name type="scientific">Trematosphaeria pertusa</name>
    <dbReference type="NCBI Taxonomy" id="390896"/>
    <lineage>
        <taxon>Eukaryota</taxon>
        <taxon>Fungi</taxon>
        <taxon>Dikarya</taxon>
        <taxon>Ascomycota</taxon>
        <taxon>Pezizomycotina</taxon>
        <taxon>Dothideomycetes</taxon>
        <taxon>Pleosporomycetidae</taxon>
        <taxon>Pleosporales</taxon>
        <taxon>Massarineae</taxon>
        <taxon>Trematosphaeriaceae</taxon>
        <taxon>Trematosphaeria</taxon>
    </lineage>
</organism>
<name>A0A6A6IBB9_9PLEO</name>
<dbReference type="EMBL" id="ML987198">
    <property type="protein sequence ID" value="KAF2246840.1"/>
    <property type="molecule type" value="Genomic_DNA"/>
</dbReference>
<dbReference type="Proteomes" id="UP000800094">
    <property type="component" value="Unassembled WGS sequence"/>
</dbReference>
<evidence type="ECO:0000313" key="9">
    <source>
        <dbReference type="Proteomes" id="UP000800094"/>
    </source>
</evidence>
<feature type="transmembrane region" description="Helical" evidence="6">
    <location>
        <begin position="244"/>
        <end position="267"/>
    </location>
</feature>
<evidence type="ECO:0000256" key="2">
    <source>
        <dbReference type="ARBA" id="ARBA00022692"/>
    </source>
</evidence>
<accession>A0A6A6IBB9</accession>
<dbReference type="Pfam" id="PF20684">
    <property type="entry name" value="Fung_rhodopsin"/>
    <property type="match status" value="1"/>
</dbReference>
<dbReference type="InterPro" id="IPR049326">
    <property type="entry name" value="Rhodopsin_dom_fungi"/>
</dbReference>
<keyword evidence="9" id="KW-1185">Reference proteome</keyword>
<keyword evidence="2 6" id="KW-0812">Transmembrane</keyword>
<feature type="transmembrane region" description="Helical" evidence="6">
    <location>
        <begin position="12"/>
        <end position="31"/>
    </location>
</feature>
<feature type="transmembrane region" description="Helical" evidence="6">
    <location>
        <begin position="89"/>
        <end position="115"/>
    </location>
</feature>
<feature type="transmembrane region" description="Helical" evidence="6">
    <location>
        <begin position="43"/>
        <end position="69"/>
    </location>
</feature>
<dbReference type="AlphaFoldDB" id="A0A6A6IBB9"/>
<keyword evidence="3 6" id="KW-1133">Transmembrane helix</keyword>
<evidence type="ECO:0000256" key="6">
    <source>
        <dbReference type="SAM" id="Phobius"/>
    </source>
</evidence>
<keyword evidence="4 6" id="KW-0472">Membrane</keyword>